<dbReference type="PATRIC" id="fig|1346791.3.peg.168"/>
<dbReference type="AlphaFoldDB" id="T0KBX4"/>
<keyword evidence="4" id="KW-1185">Reference proteome</keyword>
<comment type="caution">
    <text evidence="3">The sequence shown here is derived from an EMBL/GenBank/DDBJ whole genome shotgun (WGS) entry which is preliminary data.</text>
</comment>
<feature type="region of interest" description="Disordered" evidence="1">
    <location>
        <begin position="42"/>
        <end position="72"/>
    </location>
</feature>
<dbReference type="STRING" id="1346791.M529_00900"/>
<feature type="compositionally biased region" description="Basic and acidic residues" evidence="1">
    <location>
        <begin position="52"/>
        <end position="72"/>
    </location>
</feature>
<evidence type="ECO:0000313" key="4">
    <source>
        <dbReference type="Proteomes" id="UP000015523"/>
    </source>
</evidence>
<organism evidence="3 4">
    <name type="scientific">Sphingobium ummariense RL-3</name>
    <dbReference type="NCBI Taxonomy" id="1346791"/>
    <lineage>
        <taxon>Bacteria</taxon>
        <taxon>Pseudomonadati</taxon>
        <taxon>Pseudomonadota</taxon>
        <taxon>Alphaproteobacteria</taxon>
        <taxon>Sphingomonadales</taxon>
        <taxon>Sphingomonadaceae</taxon>
        <taxon>Sphingobium</taxon>
    </lineage>
</organism>
<dbReference type="EMBL" id="AUWY01000019">
    <property type="protein sequence ID" value="EQB34204.1"/>
    <property type="molecule type" value="Genomic_DNA"/>
</dbReference>
<sequence>MDNATMEDGMDGSIWTLVTIGGPVLLAGVLIFVILSNRRHRNPREVAQTEAATRELRRDLNAEDTAGDREPH</sequence>
<dbReference type="Proteomes" id="UP000015523">
    <property type="component" value="Unassembled WGS sequence"/>
</dbReference>
<evidence type="ECO:0000256" key="1">
    <source>
        <dbReference type="SAM" id="MobiDB-lite"/>
    </source>
</evidence>
<evidence type="ECO:0000313" key="3">
    <source>
        <dbReference type="EMBL" id="EQB34204.1"/>
    </source>
</evidence>
<evidence type="ECO:0000256" key="2">
    <source>
        <dbReference type="SAM" id="Phobius"/>
    </source>
</evidence>
<gene>
    <name evidence="3" type="ORF">M529_00900</name>
</gene>
<keyword evidence="2" id="KW-0812">Transmembrane</keyword>
<name>T0KBX4_9SPHN</name>
<keyword evidence="2" id="KW-0472">Membrane</keyword>
<accession>T0KBX4</accession>
<proteinExistence type="predicted"/>
<feature type="transmembrane region" description="Helical" evidence="2">
    <location>
        <begin position="12"/>
        <end position="35"/>
    </location>
</feature>
<keyword evidence="2" id="KW-1133">Transmembrane helix</keyword>
<protein>
    <submittedName>
        <fullName evidence="3">Uncharacterized protein</fullName>
    </submittedName>
</protein>
<reference evidence="3 4" key="1">
    <citation type="journal article" date="2013" name="Genome Announc.">
        <title>Draft Genome Sequence of Sphingobium ummariense Strain RL-3, a Hexachlorocyclohexane-Degrading Bacterium.</title>
        <authorList>
            <person name="Kohli P."/>
            <person name="Dua A."/>
            <person name="Sangwan N."/>
            <person name="Oldach P."/>
            <person name="Khurana J.P."/>
            <person name="Lal R."/>
        </authorList>
    </citation>
    <scope>NUCLEOTIDE SEQUENCE [LARGE SCALE GENOMIC DNA]</scope>
    <source>
        <strain evidence="3 4">RL-3</strain>
    </source>
</reference>